<comment type="caution">
    <text evidence="1">The sequence shown here is derived from an EMBL/GenBank/DDBJ whole genome shotgun (WGS) entry which is preliminary data.</text>
</comment>
<dbReference type="Pfam" id="PF13384">
    <property type="entry name" value="HTH_23"/>
    <property type="match status" value="1"/>
</dbReference>
<name>A0A1V4QFU2_UNCW3</name>
<dbReference type="GO" id="GO:0006355">
    <property type="term" value="P:regulation of DNA-templated transcription"/>
    <property type="evidence" value="ECO:0007669"/>
    <property type="project" value="InterPro"/>
</dbReference>
<evidence type="ECO:0000313" key="2">
    <source>
        <dbReference type="Proteomes" id="UP000191663"/>
    </source>
</evidence>
<dbReference type="AlphaFoldDB" id="A0A1V4QFU2"/>
<dbReference type="SUPFAM" id="SSF46894">
    <property type="entry name" value="C-terminal effector domain of the bipartite response regulators"/>
    <property type="match status" value="1"/>
</dbReference>
<dbReference type="InterPro" id="IPR011990">
    <property type="entry name" value="TPR-like_helical_dom_sf"/>
</dbReference>
<dbReference type="InterPro" id="IPR009057">
    <property type="entry name" value="Homeodomain-like_sf"/>
</dbReference>
<dbReference type="Gene3D" id="1.10.10.10">
    <property type="entry name" value="Winged helix-like DNA-binding domain superfamily/Winged helix DNA-binding domain"/>
    <property type="match status" value="1"/>
</dbReference>
<reference evidence="2" key="1">
    <citation type="submission" date="2017-01" db="EMBL/GenBank/DDBJ databases">
        <title>Novel pathways for hydrocarbon cycling and metabolic interdependencies in hydrothermal sediment communities.</title>
        <authorList>
            <person name="Dombrowski N."/>
            <person name="Seitz K."/>
            <person name="Teske A."/>
            <person name="Baker B."/>
        </authorList>
    </citation>
    <scope>NUCLEOTIDE SEQUENCE [LARGE SCALE GENOMIC DNA]</scope>
</reference>
<dbReference type="Gene3D" id="1.25.40.10">
    <property type="entry name" value="Tetratricopeptide repeat domain"/>
    <property type="match status" value="1"/>
</dbReference>
<dbReference type="EMBL" id="MUKB01000040">
    <property type="protein sequence ID" value="OPX18102.1"/>
    <property type="molecule type" value="Genomic_DNA"/>
</dbReference>
<dbReference type="InterPro" id="IPR051677">
    <property type="entry name" value="AfsR-DnrI-RedD_regulator"/>
</dbReference>
<dbReference type="Proteomes" id="UP000191663">
    <property type="component" value="Unassembled WGS sequence"/>
</dbReference>
<gene>
    <name evidence="1" type="ORF">BXT86_02920</name>
</gene>
<dbReference type="InterPro" id="IPR036388">
    <property type="entry name" value="WH-like_DNA-bd_sf"/>
</dbReference>
<accession>A0A1V4QFU2</accession>
<dbReference type="SUPFAM" id="SSF46689">
    <property type="entry name" value="Homeodomain-like"/>
    <property type="match status" value="1"/>
</dbReference>
<evidence type="ECO:0000313" key="1">
    <source>
        <dbReference type="EMBL" id="OPX18102.1"/>
    </source>
</evidence>
<dbReference type="GO" id="GO:0003677">
    <property type="term" value="F:DNA binding"/>
    <property type="evidence" value="ECO:0007669"/>
    <property type="project" value="InterPro"/>
</dbReference>
<sequence length="744" mass="87921">MARYEPELKKKVIRLLQKGKLPRQVAQEMGISLSSILKWRRRYNASEDWLEDRRIYGNARRVAKKDEEVIIATKERKPCITVNGARRKLKTRGINLSSSTIWRVWTKYGLAGFDARYLTPTLSFRTTKTSLHRLYQTKVSQLIEKGKLKEAARLVNKLPSFPYPQILLKLPERELNINYQRALLGRYLNYPAKYCQKAKHLRKLFEAKQKYYSALLCGLHELLGLQWMGRAREGLKLLNHLWKLTKIGRCKYISFILHYYEAIFHLSLMEVKKAKKMVTSLERKWSRVPSPYFLGNLASIFAFLGNYKKVKFYIEQCVRQLSSTNEQDALYRLNLAMCNTISGDFPTAKKLLKNIPITNEQTRIMTPMIKAMIALFEGNFHNALFYCHQGLQELKKRGIAHYIHSTTFIEAAVYAASNDRLRANEILARYERYLLKHQLNREVELRRILRRKFDGDPEFAQIKFIKLLLMLKKSKGRYLSLYYNRAVQYARRYGLTGYFYLFTLFYPEAIKHRLAKGKNVALPYTMLRFPIFRQDRVSYLIKFLGPLRVYRSGRSLREQLPPKLAALCIYLALAQGRNLTTEEVCRNLWPRAKNPHHNLSRALIKLRKFLKLSNDQLKIRHRHIFMSEYIATDYQEFYLLLARAKAFEGAGEWNFARLEYLRAFNQFKGEPFKKMFDNYSDRIRREVLSRLEKETIYFVQKCLNNRNLITARKVLKKIDKIIPASTEINRLLTNIKLATHKENF</sequence>
<proteinExistence type="predicted"/>
<protein>
    <submittedName>
        <fullName evidence="1">Uncharacterized protein</fullName>
    </submittedName>
</protein>
<organism evidence="1 2">
    <name type="scientific">candidate division WOR-3 bacterium 4484_100</name>
    <dbReference type="NCBI Taxonomy" id="1936077"/>
    <lineage>
        <taxon>Bacteria</taxon>
        <taxon>Bacteria division WOR-3</taxon>
    </lineage>
</organism>
<dbReference type="PANTHER" id="PTHR35807">
    <property type="entry name" value="TRANSCRIPTIONAL REGULATOR REDD-RELATED"/>
    <property type="match status" value="1"/>
</dbReference>
<dbReference type="InterPro" id="IPR016032">
    <property type="entry name" value="Sig_transdc_resp-reg_C-effctor"/>
</dbReference>
<dbReference type="SUPFAM" id="SSF48452">
    <property type="entry name" value="TPR-like"/>
    <property type="match status" value="1"/>
</dbReference>